<accession>A0A6A5W668</accession>
<sequence>MSDIQQYLLDYDKNKRGAAATAQQTATRLEKRELKLLDLVQELGEYFNSEDGAVRSKTMAYLAEVLALVPQKVLSLQQRNLLCDFTLSRLEDSEGLGSCAKALTALEERGKWDHERVQKIVETLLHNSHPLRQYKQQSERYPVLRFIDTLMAKYRDALRAMHDDKPDFLSYFIAYFDGEKDPRNLMVVFSILRVPMIEWNIGANAQELFDAVFNYFPITFRPPPDDPYGITAQDLKDRLRDCISSTSDFAPYAFPALLDKLDSTSMNTKRDVLQAITASVAEYGPRTIALYSITLWDALKFEILNVQEEDLAKDALKGLAAIAKTLSKGTTGPLNSYLRPITKECNEHFEDAPTKQSQASARILNTISSISAEVTNIILAGVLPTIFTLFQTAETMAKRRGLLEVVVPLIHADIEVFGDWKSVGTAGPHPAANALVQFKDQALEIMSNGLTNAPPKEVSFRLACLGGLLQLSKARELLSDKEIGNIIQQFHAIVIHEESHGKDEVKDAAINALVEIAHQKPQVVIEKAFPAFMAQLPDTDTDGQTGYLPVLEAFAKLGGEEKVFSTVILRLKNKFSSAVQQNASSAYVVALLSALLYALNQGSEQLEQNPESSSYYQDIVLPIIKRTSSSDDSRPKAFDEESTLDLVGRICNIIIRPLSVEQQNQISVELYTLFSGTPQNELSPIKTDAIEKSKTMVVSTHLLASLRKDAILPCEVNLLISSVVAFSQQPALSLPVRSASLRQISLLLNKFVPASSLKTIMDPLLNSPIDLFNLDKLDPFRIRIIFACLKALLLRNSPSLSTLYPKLLAFLSHPKYGKTVAHGFTTLLQPDDLLTKANHCLINGLHKQKSFALLVPNITTSFREATPETKPNYLIALSGVLKWMPFDIVVEEVGLLVPLLLQSLDLQGEEAVKEAAITTLMSILGERPDAVKEHAGSLISRLLNTSTVDIKKAGEVGKSAEGSGGVAAPPRVRGLALKCLALVPEKLKQEVVLPYRRQVVKRLTGALDDRKREVRFCAVRCRARWLEVDEVGDED</sequence>
<dbReference type="AlphaFoldDB" id="A0A6A5W668"/>
<evidence type="ECO:0000313" key="9">
    <source>
        <dbReference type="Proteomes" id="UP000799779"/>
    </source>
</evidence>
<dbReference type="Proteomes" id="UP000799779">
    <property type="component" value="Unassembled WGS sequence"/>
</dbReference>
<evidence type="ECO:0000256" key="4">
    <source>
        <dbReference type="ARBA" id="ARBA00023242"/>
    </source>
</evidence>
<keyword evidence="9" id="KW-1185">Reference proteome</keyword>
<dbReference type="GO" id="GO:0006281">
    <property type="term" value="P:DNA repair"/>
    <property type="evidence" value="ECO:0007669"/>
    <property type="project" value="UniProtKB-UniRule"/>
</dbReference>
<dbReference type="InterPro" id="IPR016024">
    <property type="entry name" value="ARM-type_fold"/>
</dbReference>
<reference evidence="8" key="1">
    <citation type="journal article" date="2020" name="Stud. Mycol.">
        <title>101 Dothideomycetes genomes: a test case for predicting lifestyles and emergence of pathogens.</title>
        <authorList>
            <person name="Haridas S."/>
            <person name="Albert R."/>
            <person name="Binder M."/>
            <person name="Bloem J."/>
            <person name="Labutti K."/>
            <person name="Salamov A."/>
            <person name="Andreopoulos B."/>
            <person name="Baker S."/>
            <person name="Barry K."/>
            <person name="Bills G."/>
            <person name="Bluhm B."/>
            <person name="Cannon C."/>
            <person name="Castanera R."/>
            <person name="Culley D."/>
            <person name="Daum C."/>
            <person name="Ezra D."/>
            <person name="Gonzalez J."/>
            <person name="Henrissat B."/>
            <person name="Kuo A."/>
            <person name="Liang C."/>
            <person name="Lipzen A."/>
            <person name="Lutzoni F."/>
            <person name="Magnuson J."/>
            <person name="Mondo S."/>
            <person name="Nolan M."/>
            <person name="Ohm R."/>
            <person name="Pangilinan J."/>
            <person name="Park H.-J."/>
            <person name="Ramirez L."/>
            <person name="Alfaro M."/>
            <person name="Sun H."/>
            <person name="Tritt A."/>
            <person name="Yoshinaga Y."/>
            <person name="Zwiers L.-H."/>
            <person name="Turgeon B."/>
            <person name="Goodwin S."/>
            <person name="Spatafora J."/>
            <person name="Crous P."/>
            <person name="Grigoriev I."/>
        </authorList>
    </citation>
    <scope>NUCLEOTIDE SEQUENCE</scope>
    <source>
        <strain evidence="8">CBS 123094</strain>
    </source>
</reference>
<dbReference type="GO" id="GO:0051604">
    <property type="term" value="P:protein maturation"/>
    <property type="evidence" value="ECO:0007669"/>
    <property type="project" value="UniProtKB-UniRule"/>
</dbReference>
<evidence type="ECO:0000256" key="2">
    <source>
        <dbReference type="ARBA" id="ARBA00009340"/>
    </source>
</evidence>
<evidence type="ECO:0000256" key="1">
    <source>
        <dbReference type="ARBA" id="ARBA00004123"/>
    </source>
</evidence>
<dbReference type="Gene3D" id="1.25.10.10">
    <property type="entry name" value="Leucine-rich Repeat Variant"/>
    <property type="match status" value="2"/>
</dbReference>
<evidence type="ECO:0000313" key="8">
    <source>
        <dbReference type="EMBL" id="KAF1996817.1"/>
    </source>
</evidence>
<comment type="function">
    <text evidence="5">Key component of the cytosolic iron-sulfur protein assembly (CIA) complex, a multiprotein complex that mediates the incorporation of iron-sulfur cluster into apoproteins specifically involved in DNA metabolism and genomic integrity. In the CIA complex, MMS19 acts as an adapter between early-acting CIA components and a subset of cellular target iron-sulfur proteins.</text>
</comment>
<dbReference type="PANTHER" id="PTHR12891">
    <property type="entry name" value="DNA REPAIR/TRANSCRIPTION PROTEIN MET18/MMS19"/>
    <property type="match status" value="1"/>
</dbReference>
<proteinExistence type="inferred from homology"/>
<protein>
    <recommendedName>
        <fullName evidence="5">MMS19 nucleotide excision repair protein</fullName>
    </recommendedName>
</protein>
<organism evidence="8 9">
    <name type="scientific">Amniculicola lignicola CBS 123094</name>
    <dbReference type="NCBI Taxonomy" id="1392246"/>
    <lineage>
        <taxon>Eukaryota</taxon>
        <taxon>Fungi</taxon>
        <taxon>Dikarya</taxon>
        <taxon>Ascomycota</taxon>
        <taxon>Pezizomycotina</taxon>
        <taxon>Dothideomycetes</taxon>
        <taxon>Pleosporomycetidae</taxon>
        <taxon>Pleosporales</taxon>
        <taxon>Amniculicolaceae</taxon>
        <taxon>Amniculicola</taxon>
    </lineage>
</organism>
<gene>
    <name evidence="8" type="ORF">P154DRAFT_525248</name>
</gene>
<feature type="domain" description="MMS19 N-terminal" evidence="7">
    <location>
        <begin position="40"/>
        <end position="305"/>
    </location>
</feature>
<dbReference type="InterPro" id="IPR029240">
    <property type="entry name" value="MMS19_N"/>
</dbReference>
<dbReference type="GO" id="GO:0016226">
    <property type="term" value="P:iron-sulfur cluster assembly"/>
    <property type="evidence" value="ECO:0007669"/>
    <property type="project" value="UniProtKB-UniRule"/>
</dbReference>
<dbReference type="PANTHER" id="PTHR12891:SF0">
    <property type="entry name" value="MMS19 NUCLEOTIDE EXCISION REPAIR PROTEIN HOMOLOG"/>
    <property type="match status" value="1"/>
</dbReference>
<name>A0A6A5W668_9PLEO</name>
<dbReference type="OrthoDB" id="342900at2759"/>
<keyword evidence="5" id="KW-0234">DNA repair</keyword>
<keyword evidence="3" id="KW-0677">Repeat</keyword>
<dbReference type="GO" id="GO:0005634">
    <property type="term" value="C:nucleus"/>
    <property type="evidence" value="ECO:0007669"/>
    <property type="project" value="UniProtKB-SubCell"/>
</dbReference>
<evidence type="ECO:0000256" key="5">
    <source>
        <dbReference type="RuleBase" id="RU367072"/>
    </source>
</evidence>
<evidence type="ECO:0000256" key="3">
    <source>
        <dbReference type="ARBA" id="ARBA00022737"/>
    </source>
</evidence>
<keyword evidence="5" id="KW-0227">DNA damage</keyword>
<keyword evidence="4 5" id="KW-0539">Nucleus</keyword>
<dbReference type="InterPro" id="IPR011989">
    <property type="entry name" value="ARM-like"/>
</dbReference>
<dbReference type="InterPro" id="IPR039920">
    <property type="entry name" value="MMS19"/>
</dbReference>
<comment type="similarity">
    <text evidence="2 5">Belongs to the MET18/MMS19 family.</text>
</comment>
<evidence type="ECO:0000259" key="6">
    <source>
        <dbReference type="Pfam" id="PF12460"/>
    </source>
</evidence>
<dbReference type="GO" id="GO:0097361">
    <property type="term" value="C:cytosolic [4Fe-4S] assembly targeting complex"/>
    <property type="evidence" value="ECO:0007669"/>
    <property type="project" value="UniProtKB-UniRule"/>
</dbReference>
<evidence type="ECO:0000259" key="7">
    <source>
        <dbReference type="Pfam" id="PF14500"/>
    </source>
</evidence>
<dbReference type="SUPFAM" id="SSF48371">
    <property type="entry name" value="ARM repeat"/>
    <property type="match status" value="1"/>
</dbReference>
<dbReference type="InterPro" id="IPR024687">
    <property type="entry name" value="MMS19_C"/>
</dbReference>
<dbReference type="EMBL" id="ML977620">
    <property type="protein sequence ID" value="KAF1996817.1"/>
    <property type="molecule type" value="Genomic_DNA"/>
</dbReference>
<feature type="domain" description="MMS19 C-terminal" evidence="6">
    <location>
        <begin position="550"/>
        <end position="984"/>
    </location>
</feature>
<dbReference type="Pfam" id="PF14500">
    <property type="entry name" value="MMS19_N"/>
    <property type="match status" value="1"/>
</dbReference>
<comment type="subcellular location">
    <subcellularLocation>
        <location evidence="1 5">Nucleus</location>
    </subcellularLocation>
</comment>
<dbReference type="Pfam" id="PF12460">
    <property type="entry name" value="MMS19_C"/>
    <property type="match status" value="1"/>
</dbReference>